<sequence length="192" mass="22918">MARRRVNTKVIDGETYYTTAYFVDETGMKDRQARKFLEGFTGLEGHTNPQLYEKKIMDRAIEACMNETRRAELQALHIELLKKKEQELAGKEEDAYLESLQNMHNYQIDNLDEIYQTKSFAEKKFNQELPIMMLRQLIYALGYEFNEELYRQDFMFHEVSETLRDIGEVRSEEHIKTCERLRSSNSYLKSRE</sequence>
<dbReference type="AlphaFoldDB" id="A0A4V4RYD9"/>
<comment type="caution">
    <text evidence="1">The sequence shown here is derived from an EMBL/GenBank/DDBJ whole genome shotgun (WGS) entry which is preliminary data.</text>
</comment>
<accession>A0A4V4RYD9</accession>
<reference evidence="1 2" key="1">
    <citation type="submission" date="2019-04" db="EMBL/GenBank/DDBJ databases">
        <title>Genome analysis of Streptococcus suis strain WUSS330.</title>
        <authorList>
            <person name="Chen H."/>
            <person name="Gao X."/>
            <person name="Wu Z."/>
        </authorList>
    </citation>
    <scope>NUCLEOTIDE SEQUENCE [LARGE SCALE GENOMIC DNA]</scope>
    <source>
        <strain evidence="1 2">WUSS330</strain>
    </source>
</reference>
<name>A0A4V4RYD9_STRSU</name>
<organism evidence="1 2">
    <name type="scientific">Streptococcus suis</name>
    <dbReference type="NCBI Taxonomy" id="1307"/>
    <lineage>
        <taxon>Bacteria</taxon>
        <taxon>Bacillati</taxon>
        <taxon>Bacillota</taxon>
        <taxon>Bacilli</taxon>
        <taxon>Lactobacillales</taxon>
        <taxon>Streptococcaceae</taxon>
        <taxon>Streptococcus</taxon>
    </lineage>
</organism>
<proteinExistence type="predicted"/>
<dbReference type="Proteomes" id="UP000305785">
    <property type="component" value="Unassembled WGS sequence"/>
</dbReference>
<dbReference type="EMBL" id="SSXN01000001">
    <property type="protein sequence ID" value="TII07175.1"/>
    <property type="molecule type" value="Genomic_DNA"/>
</dbReference>
<evidence type="ECO:0000313" key="1">
    <source>
        <dbReference type="EMBL" id="TII07175.1"/>
    </source>
</evidence>
<protein>
    <submittedName>
        <fullName evidence="1">Uncharacterized protein</fullName>
    </submittedName>
</protein>
<gene>
    <name evidence="1" type="ORF">FAJ36_00410</name>
</gene>
<evidence type="ECO:0000313" key="2">
    <source>
        <dbReference type="Proteomes" id="UP000305785"/>
    </source>
</evidence>
<dbReference type="RefSeq" id="WP_136671075.1">
    <property type="nucleotide sequence ID" value="NZ_SSXN01000001.1"/>
</dbReference>